<dbReference type="Pfam" id="PF03924">
    <property type="entry name" value="CHASE"/>
    <property type="match status" value="1"/>
</dbReference>
<sequence length="766" mass="86443">MNTEPRSIPTQRSSVARFIRNHMRAWGAAYLVAILGITTAFAVTHRQYNNARQQERDYFTQYARDLQGSFQEQINIHISALIGVRGLFDSSKQVDPDEFESYLQSTDILQSNLGLRNIGFAVYSSSQERKPDRTTVKFFIQATESPPLLNGWPCAARAVKHFCKRARDSGLPTGTRRIRVNDFAPTEHDALFLVPVYGHKRGSQPAVLDGYIFAELSLNELLEKLHDEGLSRYLDIAINDRPKPHPDKTDQSDDSLLPSYTAPLSLGGTDWYLQVSPGDGFEYPVNEDRLRLVLASIILITGLLIYIVIVQSRTNRDRKLQTERLEHQVNHDSLTGLPNRYFLHQALKPEQLDRQYVKAFTLCLIDLDGFKEVNDTLGHQAGDQVLCELGPRLRHYLDDGEIVARLGGDEFAIVSYNTHDENGANEYAQRILKAFEDPFDISGITIRVGASIGLARYPEHGTTAGALLRCADVAMYLAKARLSGFFIYDPEYDPHTPRRLSLMTDLQEAIQEDQLVLHFQPILNIDTGEIVCAEALVRWNHPVHGMVPPDEFIPQAENHELIGALTLWVLNKALSQVRRWQDSGISTKVAVNLSARNIQDSDLPLQIAQALLRHRVDPGMLELELTETAVMRDKKRSFDVLSRISELGVKLVIDDFGTGHSSLAYLKTLPVQSFKIDRSFVMDMMSDDNSAVIIRVMIDLAHNIGLTVVAEGIELQDHWDLLEILGCDFGQGYHIARPQPEDNFIAWLHAHMAERKRVRVPELESS</sequence>
<dbReference type="SMART" id="SM00052">
    <property type="entry name" value="EAL"/>
    <property type="match status" value="1"/>
</dbReference>
<name>A0A3B0XYD7_9ZZZZ</name>
<proteinExistence type="predicted"/>
<dbReference type="CDD" id="cd01949">
    <property type="entry name" value="GGDEF"/>
    <property type="match status" value="1"/>
</dbReference>
<dbReference type="InterPro" id="IPR029787">
    <property type="entry name" value="Nucleotide_cyclase"/>
</dbReference>
<dbReference type="AlphaFoldDB" id="A0A3B0XYD7"/>
<evidence type="ECO:0000259" key="7">
    <source>
        <dbReference type="PROSITE" id="PS50887"/>
    </source>
</evidence>
<dbReference type="InterPro" id="IPR050706">
    <property type="entry name" value="Cyclic-di-GMP_PDE-like"/>
</dbReference>
<dbReference type="InterPro" id="IPR001633">
    <property type="entry name" value="EAL_dom"/>
</dbReference>
<evidence type="ECO:0000256" key="5">
    <source>
        <dbReference type="SAM" id="Phobius"/>
    </source>
</evidence>
<accession>A0A3B0XYD7</accession>
<dbReference type="InterPro" id="IPR006189">
    <property type="entry name" value="CHASE_dom"/>
</dbReference>
<evidence type="ECO:0000256" key="3">
    <source>
        <dbReference type="ARBA" id="ARBA00022989"/>
    </source>
</evidence>
<dbReference type="Gene3D" id="3.20.20.450">
    <property type="entry name" value="EAL domain"/>
    <property type="match status" value="1"/>
</dbReference>
<evidence type="ECO:0000256" key="2">
    <source>
        <dbReference type="ARBA" id="ARBA00022692"/>
    </source>
</evidence>
<dbReference type="InterPro" id="IPR043128">
    <property type="entry name" value="Rev_trsase/Diguanyl_cyclase"/>
</dbReference>
<dbReference type="Gene3D" id="3.30.450.350">
    <property type="entry name" value="CHASE domain"/>
    <property type="match status" value="1"/>
</dbReference>
<feature type="transmembrane region" description="Helical" evidence="5">
    <location>
        <begin position="292"/>
        <end position="310"/>
    </location>
</feature>
<dbReference type="Gene3D" id="3.30.70.270">
    <property type="match status" value="1"/>
</dbReference>
<dbReference type="InterPro" id="IPR035919">
    <property type="entry name" value="EAL_sf"/>
</dbReference>
<keyword evidence="3 5" id="KW-1133">Transmembrane helix</keyword>
<gene>
    <name evidence="8" type="ORF">MNBD_GAMMA15-1540</name>
</gene>
<protein>
    <submittedName>
        <fullName evidence="8">Diguanylate cyclase/phosphodiesterase (GGDEF &amp; EAL domains) with PAS/PAC sensor(S)</fullName>
    </submittedName>
</protein>
<dbReference type="PROSITE" id="PS50883">
    <property type="entry name" value="EAL"/>
    <property type="match status" value="1"/>
</dbReference>
<dbReference type="SMART" id="SM00267">
    <property type="entry name" value="GGDEF"/>
    <property type="match status" value="1"/>
</dbReference>
<dbReference type="Pfam" id="PF00990">
    <property type="entry name" value="GGDEF"/>
    <property type="match status" value="1"/>
</dbReference>
<comment type="subcellular location">
    <subcellularLocation>
        <location evidence="1">Membrane</location>
    </subcellularLocation>
</comment>
<dbReference type="GO" id="GO:0071111">
    <property type="term" value="F:cyclic-guanylate-specific phosphodiesterase activity"/>
    <property type="evidence" value="ECO:0007669"/>
    <property type="project" value="InterPro"/>
</dbReference>
<keyword evidence="2 5" id="KW-0812">Transmembrane</keyword>
<organism evidence="8">
    <name type="scientific">hydrothermal vent metagenome</name>
    <dbReference type="NCBI Taxonomy" id="652676"/>
    <lineage>
        <taxon>unclassified sequences</taxon>
        <taxon>metagenomes</taxon>
        <taxon>ecological metagenomes</taxon>
    </lineage>
</organism>
<dbReference type="GO" id="GO:0016020">
    <property type="term" value="C:membrane"/>
    <property type="evidence" value="ECO:0007669"/>
    <property type="project" value="UniProtKB-SubCell"/>
</dbReference>
<dbReference type="SUPFAM" id="SSF141868">
    <property type="entry name" value="EAL domain-like"/>
    <property type="match status" value="1"/>
</dbReference>
<dbReference type="CDD" id="cd01948">
    <property type="entry name" value="EAL"/>
    <property type="match status" value="1"/>
</dbReference>
<evidence type="ECO:0000259" key="6">
    <source>
        <dbReference type="PROSITE" id="PS50883"/>
    </source>
</evidence>
<dbReference type="InterPro" id="IPR042240">
    <property type="entry name" value="CHASE_sf"/>
</dbReference>
<keyword evidence="4 5" id="KW-0472">Membrane</keyword>
<evidence type="ECO:0000313" key="8">
    <source>
        <dbReference type="EMBL" id="VAW72541.1"/>
    </source>
</evidence>
<reference evidence="8" key="1">
    <citation type="submission" date="2018-06" db="EMBL/GenBank/DDBJ databases">
        <authorList>
            <person name="Zhirakovskaya E."/>
        </authorList>
    </citation>
    <scope>NUCLEOTIDE SEQUENCE</scope>
</reference>
<dbReference type="Pfam" id="PF00563">
    <property type="entry name" value="EAL"/>
    <property type="match status" value="1"/>
</dbReference>
<feature type="domain" description="EAL" evidence="6">
    <location>
        <begin position="499"/>
        <end position="752"/>
    </location>
</feature>
<evidence type="ECO:0000256" key="1">
    <source>
        <dbReference type="ARBA" id="ARBA00004370"/>
    </source>
</evidence>
<evidence type="ECO:0000256" key="4">
    <source>
        <dbReference type="ARBA" id="ARBA00023136"/>
    </source>
</evidence>
<dbReference type="PANTHER" id="PTHR33121">
    <property type="entry name" value="CYCLIC DI-GMP PHOSPHODIESTERASE PDEF"/>
    <property type="match status" value="1"/>
</dbReference>
<feature type="domain" description="GGDEF" evidence="7">
    <location>
        <begin position="358"/>
        <end position="490"/>
    </location>
</feature>
<dbReference type="SMART" id="SM01079">
    <property type="entry name" value="CHASE"/>
    <property type="match status" value="1"/>
</dbReference>
<dbReference type="NCBIfam" id="TIGR00254">
    <property type="entry name" value="GGDEF"/>
    <property type="match status" value="1"/>
</dbReference>
<dbReference type="InterPro" id="IPR000160">
    <property type="entry name" value="GGDEF_dom"/>
</dbReference>
<dbReference type="PROSITE" id="PS50887">
    <property type="entry name" value="GGDEF"/>
    <property type="match status" value="1"/>
</dbReference>
<dbReference type="SUPFAM" id="SSF55073">
    <property type="entry name" value="Nucleotide cyclase"/>
    <property type="match status" value="1"/>
</dbReference>
<dbReference type="PANTHER" id="PTHR33121:SF70">
    <property type="entry name" value="SIGNALING PROTEIN YKOW"/>
    <property type="match status" value="1"/>
</dbReference>
<dbReference type="GO" id="GO:0007165">
    <property type="term" value="P:signal transduction"/>
    <property type="evidence" value="ECO:0007669"/>
    <property type="project" value="UniProtKB-ARBA"/>
</dbReference>
<dbReference type="EMBL" id="UOFN01000002">
    <property type="protein sequence ID" value="VAW72541.1"/>
    <property type="molecule type" value="Genomic_DNA"/>
</dbReference>